<organism evidence="1 2">
    <name type="scientific">Dyella humi</name>
    <dbReference type="NCBI Taxonomy" id="1770547"/>
    <lineage>
        <taxon>Bacteria</taxon>
        <taxon>Pseudomonadati</taxon>
        <taxon>Pseudomonadota</taxon>
        <taxon>Gammaproteobacteria</taxon>
        <taxon>Lysobacterales</taxon>
        <taxon>Rhodanobacteraceae</taxon>
        <taxon>Dyella</taxon>
    </lineage>
</organism>
<reference evidence="1 2" key="1">
    <citation type="submission" date="2020-10" db="EMBL/GenBank/DDBJ databases">
        <title>Phylogeny of dyella-like bacteria.</title>
        <authorList>
            <person name="Fu J."/>
        </authorList>
    </citation>
    <scope>NUCLEOTIDE SEQUENCE [LARGE SCALE GENOMIC DNA]</scope>
    <source>
        <strain evidence="1 2">DHG40</strain>
    </source>
</reference>
<name>A0ABW8IMZ5_9GAMM</name>
<dbReference type="RefSeq" id="WP_380015638.1">
    <property type="nucleotide sequence ID" value="NZ_JADIKI010000023.1"/>
</dbReference>
<evidence type="ECO:0000313" key="2">
    <source>
        <dbReference type="Proteomes" id="UP001620409"/>
    </source>
</evidence>
<dbReference type="EMBL" id="JADIKI010000023">
    <property type="protein sequence ID" value="MFK2856598.1"/>
    <property type="molecule type" value="Genomic_DNA"/>
</dbReference>
<dbReference type="Proteomes" id="UP001620409">
    <property type="component" value="Unassembled WGS sequence"/>
</dbReference>
<proteinExistence type="predicted"/>
<protein>
    <submittedName>
        <fullName evidence="1">Uncharacterized protein</fullName>
    </submittedName>
</protein>
<keyword evidence="2" id="KW-1185">Reference proteome</keyword>
<evidence type="ECO:0000313" key="1">
    <source>
        <dbReference type="EMBL" id="MFK2856598.1"/>
    </source>
</evidence>
<comment type="caution">
    <text evidence="1">The sequence shown here is derived from an EMBL/GenBank/DDBJ whole genome shotgun (WGS) entry which is preliminary data.</text>
</comment>
<sequence>MQSRHLEQVSVNVSVQLEKYEVAGLECVAEGRATAVPEHVTSRLLEMGLVQQYDEAERGVTLQLTPKGLSFIRSSDQ</sequence>
<accession>A0ABW8IMZ5</accession>
<gene>
    <name evidence="1" type="ORF">ISP18_18465</name>
</gene>